<keyword evidence="3" id="KW-1185">Reference proteome</keyword>
<dbReference type="Proteomes" id="UP000007178">
    <property type="component" value="Segment"/>
</dbReference>
<reference evidence="2 3" key="1">
    <citation type="journal article" date="2012" name="Proc. Natl. Acad. Sci. U.S.A.">
        <title>A novel lineage of myoviruses infecting cyanobacteria is widespread in the oceans.</title>
        <authorList>
            <person name="Sabehi G."/>
            <person name="Shaulov L."/>
            <person name="Silver D.H."/>
            <person name="Yanai I."/>
            <person name="Harel A."/>
            <person name="Lindell D."/>
        </authorList>
    </citation>
    <scope>NUCLEOTIDE SEQUENCE [LARGE SCALE GENOMIC DNA]</scope>
</reference>
<organism evidence="2 3">
    <name type="scientific">Cyanophage S-TIM5</name>
    <dbReference type="NCBI Taxonomy" id="1137745"/>
    <lineage>
        <taxon>Viruses</taxon>
        <taxon>Duplodnaviria</taxon>
        <taxon>Heunggongvirae</taxon>
        <taxon>Uroviricota</taxon>
        <taxon>Caudoviricetes</taxon>
        <taxon>Aurunvirus</taxon>
        <taxon>Aurunvirus STIM5</taxon>
    </lineage>
</organism>
<evidence type="ECO:0000313" key="2">
    <source>
        <dbReference type="EMBL" id="AEZ65583.1"/>
    </source>
</evidence>
<protein>
    <submittedName>
        <fullName evidence="2">Uncharacterized protein</fullName>
    </submittedName>
</protein>
<feature type="coiled-coil region" evidence="1">
    <location>
        <begin position="87"/>
        <end position="114"/>
    </location>
</feature>
<keyword evidence="1" id="KW-0175">Coiled coil</keyword>
<accession>H6WG36</accession>
<dbReference type="KEGG" id="vg:14013987"/>
<dbReference type="GeneID" id="14013987"/>
<name>H6WG36_9CAUD</name>
<sequence length="356" mass="40584">MESTEIQLFSDIFDVNQLTSQETRENLYLSINQLDETKLSEIEIRQNFTGIKVALGVFIQKFAELEGEVTSIKLQQVAYEAKMERLFMKGQMEIKELKQELTQMKATERQLEKVVTVAKLLKGNDYAPLAVKSMMKGITNGDFFADISAPEDFLERITWAQENGFRWNKNNRAPSKTKKQIEILEAWEMEFNKARGLSQEELTDRNLIMSMGKGAVAGAVMGIEAILGFQIENKNSLTAYNAYQKAVKLLTEKLTNQTNIIEVVTTTTNFSELVYDIFGHIDEESYNRVVSGLNHISQPVTADSILNQLKIYFSIDLFPRFINTDGELTNPLTIVPKLHSGYYDPQLIETINKYID</sequence>
<evidence type="ECO:0000313" key="3">
    <source>
        <dbReference type="Proteomes" id="UP000007178"/>
    </source>
</evidence>
<proteinExistence type="predicted"/>
<dbReference type="EMBL" id="JQ245707">
    <property type="protein sequence ID" value="AEZ65583.1"/>
    <property type="molecule type" value="Genomic_DNA"/>
</dbReference>
<dbReference type="RefSeq" id="YP_007005994.1">
    <property type="nucleotide sequence ID" value="NC_019516.2"/>
</dbReference>
<evidence type="ECO:0000256" key="1">
    <source>
        <dbReference type="SAM" id="Coils"/>
    </source>
</evidence>